<evidence type="ECO:0000313" key="2">
    <source>
        <dbReference type="EMBL" id="ELY90795.1"/>
    </source>
</evidence>
<reference evidence="2 3" key="1">
    <citation type="journal article" date="2014" name="PLoS Genet.">
        <title>Phylogenetically driven sequencing of extremely halophilic archaea reveals strategies for static and dynamic osmo-response.</title>
        <authorList>
            <person name="Becker E.A."/>
            <person name="Seitzer P.M."/>
            <person name="Tritt A."/>
            <person name="Larsen D."/>
            <person name="Krusor M."/>
            <person name="Yao A.I."/>
            <person name="Wu D."/>
            <person name="Madern D."/>
            <person name="Eisen J.A."/>
            <person name="Darling A.E."/>
            <person name="Facciotti M.T."/>
        </authorList>
    </citation>
    <scope>NUCLEOTIDE SEQUENCE [LARGE SCALE GENOMIC DNA]</scope>
    <source>
        <strain evidence="2 3">DSM 12281</strain>
    </source>
</reference>
<name>L9ZWC7_9EURY</name>
<dbReference type="EMBL" id="AOIL01000042">
    <property type="protein sequence ID" value="ELY90795.1"/>
    <property type="molecule type" value="Genomic_DNA"/>
</dbReference>
<dbReference type="STRING" id="1230458.C484_11246"/>
<accession>L9ZWC7</accession>
<feature type="compositionally biased region" description="Acidic residues" evidence="1">
    <location>
        <begin position="102"/>
        <end position="119"/>
    </location>
</feature>
<keyword evidence="3" id="KW-1185">Reference proteome</keyword>
<gene>
    <name evidence="2" type="ORF">C484_11246</name>
</gene>
<feature type="region of interest" description="Disordered" evidence="1">
    <location>
        <begin position="88"/>
        <end position="119"/>
    </location>
</feature>
<dbReference type="Proteomes" id="UP000011648">
    <property type="component" value="Unassembled WGS sequence"/>
</dbReference>
<organism evidence="2 3">
    <name type="scientific">Natrialba taiwanensis DSM 12281</name>
    <dbReference type="NCBI Taxonomy" id="1230458"/>
    <lineage>
        <taxon>Archaea</taxon>
        <taxon>Methanobacteriati</taxon>
        <taxon>Methanobacteriota</taxon>
        <taxon>Stenosarchaea group</taxon>
        <taxon>Halobacteria</taxon>
        <taxon>Halobacteriales</taxon>
        <taxon>Natrialbaceae</taxon>
        <taxon>Natrialba</taxon>
    </lineage>
</organism>
<dbReference type="RefSeq" id="WP_006826000.1">
    <property type="nucleotide sequence ID" value="NZ_AOIL01000042.1"/>
</dbReference>
<dbReference type="AlphaFoldDB" id="L9ZWC7"/>
<sequence>MSNDETRGNESPDRQDAIDPNDPLETHLEAIDQLTRALLVKTTPPDAPAIDDLDATQRREVRRRLREIRAETSRIGLLLIGPEAAIPYRPEGVTTYSGPDPETFEDDSLQTDDRGEDDD</sequence>
<comment type="caution">
    <text evidence="2">The sequence shown here is derived from an EMBL/GenBank/DDBJ whole genome shotgun (WGS) entry which is preliminary data.</text>
</comment>
<proteinExistence type="predicted"/>
<evidence type="ECO:0000313" key="3">
    <source>
        <dbReference type="Proteomes" id="UP000011648"/>
    </source>
</evidence>
<evidence type="ECO:0000256" key="1">
    <source>
        <dbReference type="SAM" id="MobiDB-lite"/>
    </source>
</evidence>
<protein>
    <submittedName>
        <fullName evidence="2">Uncharacterized protein</fullName>
    </submittedName>
</protein>
<dbReference type="OrthoDB" id="170354at2157"/>
<feature type="compositionally biased region" description="Basic and acidic residues" evidence="1">
    <location>
        <begin position="1"/>
        <end position="17"/>
    </location>
</feature>
<dbReference type="PATRIC" id="fig|1230458.4.peg.2256"/>
<feature type="region of interest" description="Disordered" evidence="1">
    <location>
        <begin position="1"/>
        <end position="24"/>
    </location>
</feature>